<protein>
    <recommendedName>
        <fullName evidence="6">Thioredoxin domain-containing protein</fullName>
    </recommendedName>
</protein>
<accession>A0A512N420</accession>
<feature type="domain" description="Thioredoxin" evidence="6">
    <location>
        <begin position="32"/>
        <end position="257"/>
    </location>
</feature>
<evidence type="ECO:0000259" key="6">
    <source>
        <dbReference type="PROSITE" id="PS51352"/>
    </source>
</evidence>
<name>A0A512N420_9HYPH</name>
<feature type="chain" id="PRO_5022130205" description="Thioredoxin domain-containing protein" evidence="5">
    <location>
        <begin position="21"/>
        <end position="260"/>
    </location>
</feature>
<evidence type="ECO:0000256" key="1">
    <source>
        <dbReference type="ARBA" id="ARBA00022729"/>
    </source>
</evidence>
<dbReference type="RefSeq" id="WP_170302847.1">
    <property type="nucleotide sequence ID" value="NZ_BKAJ01000016.1"/>
</dbReference>
<dbReference type="CDD" id="cd03023">
    <property type="entry name" value="DsbA_Com1_like"/>
    <property type="match status" value="1"/>
</dbReference>
<keyword evidence="1 5" id="KW-0732">Signal</keyword>
<dbReference type="InterPro" id="IPR041205">
    <property type="entry name" value="ScsC_N"/>
</dbReference>
<dbReference type="PANTHER" id="PTHR13887">
    <property type="entry name" value="GLUTATHIONE S-TRANSFERASE KAPPA"/>
    <property type="match status" value="1"/>
</dbReference>
<dbReference type="Pfam" id="PF18312">
    <property type="entry name" value="ScsC_N"/>
    <property type="match status" value="1"/>
</dbReference>
<dbReference type="PROSITE" id="PS51352">
    <property type="entry name" value="THIOREDOXIN_2"/>
    <property type="match status" value="1"/>
</dbReference>
<reference evidence="7 8" key="1">
    <citation type="submission" date="2019-07" db="EMBL/GenBank/DDBJ databases">
        <title>Whole genome shotgun sequence of Reyranella soli NBRC 108950.</title>
        <authorList>
            <person name="Hosoyama A."/>
            <person name="Uohara A."/>
            <person name="Ohji S."/>
            <person name="Ichikawa N."/>
        </authorList>
    </citation>
    <scope>NUCLEOTIDE SEQUENCE [LARGE SCALE GENOMIC DNA]</scope>
    <source>
        <strain evidence="7 8">NBRC 108950</strain>
    </source>
</reference>
<proteinExistence type="predicted"/>
<dbReference type="SUPFAM" id="SSF52833">
    <property type="entry name" value="Thioredoxin-like"/>
    <property type="match status" value="1"/>
</dbReference>
<feature type="signal peptide" evidence="5">
    <location>
        <begin position="1"/>
        <end position="20"/>
    </location>
</feature>
<evidence type="ECO:0000256" key="4">
    <source>
        <dbReference type="ARBA" id="ARBA00023284"/>
    </source>
</evidence>
<dbReference type="InterPro" id="IPR001853">
    <property type="entry name" value="DSBA-like_thioredoxin_dom"/>
</dbReference>
<keyword evidence="4" id="KW-0676">Redox-active center</keyword>
<dbReference type="GO" id="GO:0016491">
    <property type="term" value="F:oxidoreductase activity"/>
    <property type="evidence" value="ECO:0007669"/>
    <property type="project" value="UniProtKB-KW"/>
</dbReference>
<dbReference type="AlphaFoldDB" id="A0A512N420"/>
<evidence type="ECO:0000256" key="3">
    <source>
        <dbReference type="ARBA" id="ARBA00023157"/>
    </source>
</evidence>
<dbReference type="InterPro" id="IPR013766">
    <property type="entry name" value="Thioredoxin_domain"/>
</dbReference>
<dbReference type="InterPro" id="IPR036249">
    <property type="entry name" value="Thioredoxin-like_sf"/>
</dbReference>
<gene>
    <name evidence="7" type="ORF">RSO01_09030</name>
</gene>
<dbReference type="Gene3D" id="3.40.30.10">
    <property type="entry name" value="Glutaredoxin"/>
    <property type="match status" value="1"/>
</dbReference>
<dbReference type="PANTHER" id="PTHR13887:SF14">
    <property type="entry name" value="DISULFIDE BOND FORMATION PROTEIN D"/>
    <property type="match status" value="1"/>
</dbReference>
<dbReference type="EMBL" id="BKAJ01000016">
    <property type="protein sequence ID" value="GEP53737.1"/>
    <property type="molecule type" value="Genomic_DNA"/>
</dbReference>
<keyword evidence="8" id="KW-1185">Reference proteome</keyword>
<keyword evidence="2" id="KW-0560">Oxidoreductase</keyword>
<evidence type="ECO:0000313" key="7">
    <source>
        <dbReference type="EMBL" id="GEP53737.1"/>
    </source>
</evidence>
<comment type="caution">
    <text evidence="7">The sequence shown here is derived from an EMBL/GenBank/DDBJ whole genome shotgun (WGS) entry which is preliminary data.</text>
</comment>
<dbReference type="Proteomes" id="UP000321058">
    <property type="component" value="Unassembled WGS sequence"/>
</dbReference>
<evidence type="ECO:0000313" key="8">
    <source>
        <dbReference type="Proteomes" id="UP000321058"/>
    </source>
</evidence>
<sequence length="260" mass="27524">MRWLPFTVCAGLVLVGAVVAATATSPRRIAAAPAGSAMPLTADQAALGKSIRAYLLANPEVLVDAMQELERKQDSQRDAVAQKGVSENQAELYRDADSPVGGNPDGDVVIVEFNDYQCPYCKRAYQAVKSVVGADGKVKIIYKDLPILGEASKIAAQAALAAIKQGKHQPLHNALMEFTGKLDRDKILEIAVGVGIDRAQLEKDMEDPKLKAIIDRNLALASALGVRGTPAFVIGKQFVPGAVDAAALKQLIAEARKGQG</sequence>
<evidence type="ECO:0000256" key="5">
    <source>
        <dbReference type="SAM" id="SignalP"/>
    </source>
</evidence>
<evidence type="ECO:0000256" key="2">
    <source>
        <dbReference type="ARBA" id="ARBA00023002"/>
    </source>
</evidence>
<keyword evidence="3" id="KW-1015">Disulfide bond</keyword>
<organism evidence="7 8">
    <name type="scientific">Reyranella soli</name>
    <dbReference type="NCBI Taxonomy" id="1230389"/>
    <lineage>
        <taxon>Bacteria</taxon>
        <taxon>Pseudomonadati</taxon>
        <taxon>Pseudomonadota</taxon>
        <taxon>Alphaproteobacteria</taxon>
        <taxon>Hyphomicrobiales</taxon>
        <taxon>Reyranellaceae</taxon>
        <taxon>Reyranella</taxon>
    </lineage>
</organism>
<dbReference type="Pfam" id="PF01323">
    <property type="entry name" value="DSBA"/>
    <property type="match status" value="1"/>
</dbReference>